<dbReference type="EMBL" id="JAPUUL010000063">
    <property type="protein sequence ID" value="KAJ8132949.1"/>
    <property type="molecule type" value="Genomic_DNA"/>
</dbReference>
<comment type="caution">
    <text evidence="1">The sequence shown here is derived from an EMBL/GenBank/DDBJ whole genome shotgun (WGS) entry which is preliminary data.</text>
</comment>
<reference evidence="1" key="1">
    <citation type="submission" date="2022-12" db="EMBL/GenBank/DDBJ databases">
        <title>Genome Sequence of Lasiodiplodia mahajangana.</title>
        <authorList>
            <person name="Buettner E."/>
        </authorList>
    </citation>
    <scope>NUCLEOTIDE SEQUENCE</scope>
    <source>
        <strain evidence="1">VT137</strain>
    </source>
</reference>
<evidence type="ECO:0000313" key="2">
    <source>
        <dbReference type="Proteomes" id="UP001153332"/>
    </source>
</evidence>
<sequence length="152" mass="17241">MQSKKPSYSKEKIHGVHENGKKQFLNCPYTNRYNDEADLVAEEPNIDPQRVAFEGIAKRLSLLFCLVAMFESTSQSVTQISVRLQPDIERLFFSFPVHYSGVFRESALRGINYKGAGNMCVKRTALELFALDAAYEHIYRGRAATQSSVLIE</sequence>
<proteinExistence type="predicted"/>
<protein>
    <submittedName>
        <fullName evidence="1">Uncharacterized protein</fullName>
    </submittedName>
</protein>
<gene>
    <name evidence="1" type="ORF">O1611_g668</name>
</gene>
<keyword evidence="2" id="KW-1185">Reference proteome</keyword>
<organism evidence="1 2">
    <name type="scientific">Lasiodiplodia mahajangana</name>
    <dbReference type="NCBI Taxonomy" id="1108764"/>
    <lineage>
        <taxon>Eukaryota</taxon>
        <taxon>Fungi</taxon>
        <taxon>Dikarya</taxon>
        <taxon>Ascomycota</taxon>
        <taxon>Pezizomycotina</taxon>
        <taxon>Dothideomycetes</taxon>
        <taxon>Dothideomycetes incertae sedis</taxon>
        <taxon>Botryosphaeriales</taxon>
        <taxon>Botryosphaeriaceae</taxon>
        <taxon>Lasiodiplodia</taxon>
    </lineage>
</organism>
<dbReference type="Proteomes" id="UP001153332">
    <property type="component" value="Unassembled WGS sequence"/>
</dbReference>
<accession>A0ACC2JZN9</accession>
<name>A0ACC2JZN9_9PEZI</name>
<evidence type="ECO:0000313" key="1">
    <source>
        <dbReference type="EMBL" id="KAJ8132949.1"/>
    </source>
</evidence>